<dbReference type="InterPro" id="IPR003591">
    <property type="entry name" value="Leu-rich_rpt_typical-subtyp"/>
</dbReference>
<dbReference type="AlphaFoldDB" id="A0A2P5BLV8"/>
<comment type="caution">
    <text evidence="7">The sequence shown here is derived from an EMBL/GenBank/DDBJ whole genome shotgun (WGS) entry which is preliminary data.</text>
</comment>
<dbReference type="Proteomes" id="UP000237000">
    <property type="component" value="Unassembled WGS sequence"/>
</dbReference>
<keyword evidence="8" id="KW-1185">Reference proteome</keyword>
<evidence type="ECO:0008006" key="9">
    <source>
        <dbReference type="Google" id="ProtNLM"/>
    </source>
</evidence>
<dbReference type="FunFam" id="1.10.10.10:FF:000322">
    <property type="entry name" value="Probable disease resistance protein At1g63360"/>
    <property type="match status" value="1"/>
</dbReference>
<evidence type="ECO:0000259" key="5">
    <source>
        <dbReference type="Pfam" id="PF23559"/>
    </source>
</evidence>
<evidence type="ECO:0000256" key="1">
    <source>
        <dbReference type="ARBA" id="ARBA00022614"/>
    </source>
</evidence>
<dbReference type="InterPro" id="IPR056789">
    <property type="entry name" value="LRR_R13L1-DRL21"/>
</dbReference>
<dbReference type="InterPro" id="IPR058922">
    <property type="entry name" value="WHD_DRP"/>
</dbReference>
<keyword evidence="1" id="KW-0433">Leucine-rich repeat</keyword>
<dbReference type="Gene3D" id="1.10.10.10">
    <property type="entry name" value="Winged helix-like DNA-binding domain superfamily/Winged helix DNA-binding domain"/>
    <property type="match status" value="1"/>
</dbReference>
<dbReference type="InterPro" id="IPR057135">
    <property type="entry name" value="At4g27190-like_LRR"/>
</dbReference>
<dbReference type="GO" id="GO:0006952">
    <property type="term" value="P:defense response"/>
    <property type="evidence" value="ECO:0007669"/>
    <property type="project" value="UniProtKB-KW"/>
</dbReference>
<dbReference type="Pfam" id="PF23559">
    <property type="entry name" value="WHD_DRP"/>
    <property type="match status" value="1"/>
</dbReference>
<dbReference type="InterPro" id="IPR036388">
    <property type="entry name" value="WH-like_DNA-bd_sf"/>
</dbReference>
<dbReference type="SUPFAM" id="SSF52058">
    <property type="entry name" value="L domain-like"/>
    <property type="match status" value="1"/>
</dbReference>
<evidence type="ECO:0000256" key="2">
    <source>
        <dbReference type="ARBA" id="ARBA00022737"/>
    </source>
</evidence>
<reference evidence="8" key="1">
    <citation type="submission" date="2016-06" db="EMBL/GenBank/DDBJ databases">
        <title>Parallel loss of symbiosis genes in relatives of nitrogen-fixing non-legume Parasponia.</title>
        <authorList>
            <person name="Van Velzen R."/>
            <person name="Holmer R."/>
            <person name="Bu F."/>
            <person name="Rutten L."/>
            <person name="Van Zeijl A."/>
            <person name="Liu W."/>
            <person name="Santuari L."/>
            <person name="Cao Q."/>
            <person name="Sharma T."/>
            <person name="Shen D."/>
            <person name="Roswanjaya Y."/>
            <person name="Wardhani T."/>
            <person name="Kalhor M.S."/>
            <person name="Jansen J."/>
            <person name="Van den Hoogen J."/>
            <person name="Gungor B."/>
            <person name="Hartog M."/>
            <person name="Hontelez J."/>
            <person name="Verver J."/>
            <person name="Yang W.-C."/>
            <person name="Schijlen E."/>
            <person name="Repin R."/>
            <person name="Schilthuizen M."/>
            <person name="Schranz E."/>
            <person name="Heidstra R."/>
            <person name="Miyata K."/>
            <person name="Fedorova E."/>
            <person name="Kohlen W."/>
            <person name="Bisseling T."/>
            <person name="Smit S."/>
            <person name="Geurts R."/>
        </authorList>
    </citation>
    <scope>NUCLEOTIDE SEQUENCE [LARGE SCALE GENOMIC DNA]</scope>
    <source>
        <strain evidence="8">cv. RG33-2</strain>
    </source>
</reference>
<feature type="domain" description="Disease resistance protein winged helix" evidence="5">
    <location>
        <begin position="36"/>
        <end position="105"/>
    </location>
</feature>
<dbReference type="OrthoDB" id="997839at2759"/>
<dbReference type="Gene3D" id="3.80.10.10">
    <property type="entry name" value="Ribonuclease Inhibitor"/>
    <property type="match status" value="2"/>
</dbReference>
<dbReference type="Pfam" id="PF23247">
    <property type="entry name" value="LRR_RPS2"/>
    <property type="match status" value="1"/>
</dbReference>
<feature type="non-terminal residue" evidence="7">
    <location>
        <position position="1"/>
    </location>
</feature>
<keyword evidence="2" id="KW-0677">Repeat</keyword>
<dbReference type="SUPFAM" id="SSF52047">
    <property type="entry name" value="RNI-like"/>
    <property type="match status" value="1"/>
</dbReference>
<evidence type="ECO:0000259" key="6">
    <source>
        <dbReference type="Pfam" id="PF25019"/>
    </source>
</evidence>
<dbReference type="SMART" id="SM00369">
    <property type="entry name" value="LRR_TYP"/>
    <property type="match status" value="3"/>
</dbReference>
<evidence type="ECO:0000313" key="7">
    <source>
        <dbReference type="EMBL" id="PON49733.1"/>
    </source>
</evidence>
<proteinExistence type="predicted"/>
<keyword evidence="3" id="KW-0611">Plant defense</keyword>
<gene>
    <name evidence="7" type="ORF">TorRG33x02_316670</name>
</gene>
<dbReference type="PANTHER" id="PTHR47186:SF18">
    <property type="entry name" value="RX N-TERMINAL DOMAIN-CONTAINING PROTEIN"/>
    <property type="match status" value="1"/>
</dbReference>
<evidence type="ECO:0000313" key="8">
    <source>
        <dbReference type="Proteomes" id="UP000237000"/>
    </source>
</evidence>
<dbReference type="Pfam" id="PF25019">
    <property type="entry name" value="LRR_R13L1-DRL21"/>
    <property type="match status" value="1"/>
</dbReference>
<feature type="domain" description="R13L1/DRL21-like LRR repeat region" evidence="6">
    <location>
        <begin position="295"/>
        <end position="420"/>
    </location>
</feature>
<dbReference type="Pfam" id="PF00560">
    <property type="entry name" value="LRR_1"/>
    <property type="match status" value="1"/>
</dbReference>
<evidence type="ECO:0000256" key="3">
    <source>
        <dbReference type="ARBA" id="ARBA00022821"/>
    </source>
</evidence>
<dbReference type="InterPro" id="IPR001611">
    <property type="entry name" value="Leu-rich_rpt"/>
</dbReference>
<accession>A0A2P5BLV8</accession>
<name>A0A2P5BLV8_TREOI</name>
<feature type="domain" description="Disease resistance protein At4g27190-like leucine-rich repeats" evidence="4">
    <location>
        <begin position="576"/>
        <end position="693"/>
    </location>
</feature>
<dbReference type="PANTHER" id="PTHR47186">
    <property type="entry name" value="LEUCINE-RICH REPEAT-CONTAINING PROTEIN 57"/>
    <property type="match status" value="1"/>
</dbReference>
<dbReference type="InterPro" id="IPR032675">
    <property type="entry name" value="LRR_dom_sf"/>
</dbReference>
<evidence type="ECO:0000259" key="4">
    <source>
        <dbReference type="Pfam" id="PF23247"/>
    </source>
</evidence>
<organism evidence="7 8">
    <name type="scientific">Trema orientale</name>
    <name type="common">Charcoal tree</name>
    <name type="synonym">Celtis orientalis</name>
    <dbReference type="NCBI Taxonomy" id="63057"/>
    <lineage>
        <taxon>Eukaryota</taxon>
        <taxon>Viridiplantae</taxon>
        <taxon>Streptophyta</taxon>
        <taxon>Embryophyta</taxon>
        <taxon>Tracheophyta</taxon>
        <taxon>Spermatophyta</taxon>
        <taxon>Magnoliopsida</taxon>
        <taxon>eudicotyledons</taxon>
        <taxon>Gunneridae</taxon>
        <taxon>Pentapetalae</taxon>
        <taxon>rosids</taxon>
        <taxon>fabids</taxon>
        <taxon>Rosales</taxon>
        <taxon>Cannabaceae</taxon>
        <taxon>Trema</taxon>
    </lineage>
</organism>
<dbReference type="InParanoid" id="A0A2P5BLV8"/>
<dbReference type="EMBL" id="JXTC01000496">
    <property type="protein sequence ID" value="PON49733.1"/>
    <property type="molecule type" value="Genomic_DNA"/>
</dbReference>
<protein>
    <recommendedName>
        <fullName evidence="9">LRR domain containing protein</fullName>
    </recommendedName>
</protein>
<sequence length="748" mass="85934">WERCNKIQTGEILPSLWLSYRYLPSCLKQCFAYCSVFPKDYEFEKKEMILLWMAEGFLQSGQTERQLEEVGEDNFNNLVSRSLFQRSSNSYRETFVVHDVLHDLAMFVSREFCLALDDNQKLELLNSRTRHLSYRAGLSNDYQHESMRTGVLEAKHLRTLIRLSPFHEKDSQFVGQFVEELLSRGRFLRVVSSTHQTSPNLFSNLKHLRYLNLSYSKIQEIPHSICTMYNLHTLLLSDCKNLTRLPKDMGKLINLRHLETTGTQLVEMPPQMGNLKQLQTLSDFILSDNVNSSSIKELAELQQLRGELCISGLQNVNNIEDVWKANLRGNENLSELELQWEGDTSDRRIEKYEKVLDALEPHTNLKKISISGYAGSNFPRWVGDSKFSNIVSMTLIGIKYCCSLPPLGQLPSLENLIIKSFPEVETIGDEFYGNISSPAIPFPFLKNLEIDYMPKWSKWSFNGNQNDGGCFPRLKSLCLLENPKVAGSLPNSQKIEDLHIRGCDKLMESFPLNHYPSLEKFFLKDCDSIKSLPLDYFPMLKELQFLECQNLESIGATLVLESLSSLTPSDCNNLRSLPQHMPSKLEELIIRNCSKLVAQHEHWDFEGLTSLKTLHIEDCDVVLDSFPAGSLPAASLTELLLENLPGLQSLNGSAFKNVTSLHKLYLRNCKELQYLPEQVLRHTFLHSLWIDECPFLERRYREEKGEDWDKVSHIPDIYISGKTTRDLMQEEFAQMLRESIAQASATNT</sequence>